<dbReference type="PANTHER" id="PTHR44305:SF25">
    <property type="entry name" value="CHROMOSOME UNDETERMINED SCAFFOLD_9, WHOLE GENOME SHOTGUN SEQUENCE"/>
    <property type="match status" value="1"/>
</dbReference>
<feature type="non-terminal residue" evidence="3">
    <location>
        <position position="1"/>
    </location>
</feature>
<dbReference type="GO" id="GO:0004672">
    <property type="term" value="F:protein kinase activity"/>
    <property type="evidence" value="ECO:0007669"/>
    <property type="project" value="InterPro"/>
</dbReference>
<organism evidence="3 4">
    <name type="scientific">Aphanomyces astaci</name>
    <name type="common">Crayfish plague agent</name>
    <dbReference type="NCBI Taxonomy" id="112090"/>
    <lineage>
        <taxon>Eukaryota</taxon>
        <taxon>Sar</taxon>
        <taxon>Stramenopiles</taxon>
        <taxon>Oomycota</taxon>
        <taxon>Saprolegniomycetes</taxon>
        <taxon>Saprolegniales</taxon>
        <taxon>Verrucalvaceae</taxon>
        <taxon>Aphanomyces</taxon>
    </lineage>
</organism>
<accession>A0A6A5AI39</accession>
<dbReference type="VEuPathDB" id="FungiDB:H257_09991"/>
<comment type="caution">
    <text evidence="3">The sequence shown here is derived from an EMBL/GenBank/DDBJ whole genome shotgun (WGS) entry which is preliminary data.</text>
</comment>
<sequence length="515" mass="58171">LLAVFSKVCWALSTVHSASVAHLDIKCENVLVRNASLSEFNVCFGDFGESVVVVPSSSSAFDCLYARGTEAIQSPEMLNFAGAVGYTSDIWSVGCLLFELITGSMLFGNEEWPTLFAHLTCSTAPVLMDKHVAMLHEAVARLSPQRAIDDDVLTHQVATVSDLLSFILVRDPLRRPSLDSIQRKLLDFRLPRLVEMTRSIHPQHLTVPDAMARQVRLLDVHHPAPTGKLRLSRRLYLGWQPVWNGEHGVVITHTPPTHRNRSSRPRTVFVTPHHSLPFDQQEVKYTQDLFRHAKAICSMLWDLYVSDRVVLLDVPSKPVMRALMPVLYVYHMLFFGPSCFELVKQLWKPHETILIPSTAHLTSLLCWEEKRCITTQSAQHTNTYQCICGTHAFQTVSPATACCTEFAPCALCVVCKPHREQEVFDPHTSARPLKWIDVSGDGGAIVDLAQWGHWETTTEAPTDEVIVRDISWQVYRCSICHMLTRAIHKDGQIKRLAQIQTGRAWHDAQRRLFFS</sequence>
<dbReference type="AlphaFoldDB" id="A0A6A5AI39"/>
<feature type="domain" description="Protein kinase" evidence="2">
    <location>
        <begin position="1"/>
        <end position="193"/>
    </location>
</feature>
<dbReference type="GO" id="GO:0005524">
    <property type="term" value="F:ATP binding"/>
    <property type="evidence" value="ECO:0007669"/>
    <property type="project" value="InterPro"/>
</dbReference>
<dbReference type="PANTHER" id="PTHR44305">
    <property type="entry name" value="SI:DKEY-192D15.2-RELATED"/>
    <property type="match status" value="1"/>
</dbReference>
<evidence type="ECO:0000259" key="2">
    <source>
        <dbReference type="PROSITE" id="PS50011"/>
    </source>
</evidence>
<proteinExistence type="predicted"/>
<dbReference type="Proteomes" id="UP000469452">
    <property type="component" value="Unassembled WGS sequence"/>
</dbReference>
<dbReference type="SMART" id="SM00220">
    <property type="entry name" value="S_TKc"/>
    <property type="match status" value="1"/>
</dbReference>
<feature type="chain" id="PRO_5025514107" description="Protein kinase domain-containing protein" evidence="1">
    <location>
        <begin position="18"/>
        <end position="515"/>
    </location>
</feature>
<gene>
    <name evidence="3" type="ORF">AaE_006942</name>
</gene>
<dbReference type="SUPFAM" id="SSF56112">
    <property type="entry name" value="Protein kinase-like (PK-like)"/>
    <property type="match status" value="1"/>
</dbReference>
<feature type="signal peptide" evidence="1">
    <location>
        <begin position="1"/>
        <end position="17"/>
    </location>
</feature>
<dbReference type="Gene3D" id="1.10.510.10">
    <property type="entry name" value="Transferase(Phosphotransferase) domain 1"/>
    <property type="match status" value="1"/>
</dbReference>
<dbReference type="InterPro" id="IPR008271">
    <property type="entry name" value="Ser/Thr_kinase_AS"/>
</dbReference>
<reference evidence="3 4" key="1">
    <citation type="submission" date="2019-06" db="EMBL/GenBank/DDBJ databases">
        <title>Genomics analysis of Aphanomyces spp. identifies a new class of oomycete effector associated with host adaptation.</title>
        <authorList>
            <person name="Gaulin E."/>
        </authorList>
    </citation>
    <scope>NUCLEOTIDE SEQUENCE [LARGE SCALE GENOMIC DNA]</scope>
    <source>
        <strain evidence="3 4">E</strain>
    </source>
</reference>
<protein>
    <recommendedName>
        <fullName evidence="2">Protein kinase domain-containing protein</fullName>
    </recommendedName>
</protein>
<dbReference type="Pfam" id="PF00069">
    <property type="entry name" value="Pkinase"/>
    <property type="match status" value="1"/>
</dbReference>
<name>A0A6A5AI39_APHAT</name>
<keyword evidence="1" id="KW-0732">Signal</keyword>
<dbReference type="PROSITE" id="PS50011">
    <property type="entry name" value="PROTEIN_KINASE_DOM"/>
    <property type="match status" value="1"/>
</dbReference>
<dbReference type="InterPro" id="IPR000719">
    <property type="entry name" value="Prot_kinase_dom"/>
</dbReference>
<evidence type="ECO:0000313" key="3">
    <source>
        <dbReference type="EMBL" id="KAF0749726.1"/>
    </source>
</evidence>
<dbReference type="InterPro" id="IPR053083">
    <property type="entry name" value="TF_kinase-domain_protein"/>
</dbReference>
<dbReference type="PROSITE" id="PS00108">
    <property type="entry name" value="PROTEIN_KINASE_ST"/>
    <property type="match status" value="1"/>
</dbReference>
<dbReference type="EMBL" id="VJMI01012627">
    <property type="protein sequence ID" value="KAF0749726.1"/>
    <property type="molecule type" value="Genomic_DNA"/>
</dbReference>
<dbReference type="InterPro" id="IPR011009">
    <property type="entry name" value="Kinase-like_dom_sf"/>
</dbReference>
<evidence type="ECO:0000313" key="4">
    <source>
        <dbReference type="Proteomes" id="UP000469452"/>
    </source>
</evidence>
<evidence type="ECO:0000256" key="1">
    <source>
        <dbReference type="SAM" id="SignalP"/>
    </source>
</evidence>